<name>D6YAR2_THEBD</name>
<dbReference type="KEGG" id="tbi:Tbis_1564"/>
<accession>D6YAR2</accession>
<organism evidence="3 4">
    <name type="scientific">Thermobispora bispora (strain ATCC 19993 / DSM 43833 / CBS 139.67 / JCM 10125 / KCTC 9307 / NBRC 14880 / R51)</name>
    <dbReference type="NCBI Taxonomy" id="469371"/>
    <lineage>
        <taxon>Bacteria</taxon>
        <taxon>Bacillati</taxon>
        <taxon>Actinomycetota</taxon>
        <taxon>Actinomycetes</taxon>
        <taxon>Streptosporangiales</taxon>
        <taxon>Streptosporangiaceae</taxon>
        <taxon>Thermobispora</taxon>
    </lineage>
</organism>
<keyword evidence="2" id="KW-1133">Transmembrane helix</keyword>
<dbReference type="EMBL" id="CP001874">
    <property type="protein sequence ID" value="ADG88279.1"/>
    <property type="molecule type" value="Genomic_DNA"/>
</dbReference>
<gene>
    <name evidence="3" type="ordered locus">Tbis_1564</name>
</gene>
<sequence length="243" mass="27043">MRTGGCGRRWWPRARRRRGTAPPPGARHRAGAGRCPPPDRRWPGPWPAVRPPPHAARAGRGSRPAHGGANGRGVPRRWAAASCRSMPGRSCRFPSARCRREPPPGSGRRRKFLRCPLILRKYKSRSKGQSRVRSRADQGRFKGVIGRALDASPVNRRTDAFETFAVSAERRRRRARRVRQSLRRGVRTPDGATRPGAAPRARRPWRRRRRMRWGRYAGGVGLITPAGAPVSGSVPPPIGGMRA</sequence>
<keyword evidence="2" id="KW-0812">Transmembrane</keyword>
<feature type="transmembrane region" description="Helical" evidence="2">
    <location>
        <begin position="213"/>
        <end position="232"/>
    </location>
</feature>
<feature type="compositionally biased region" description="Low complexity" evidence="1">
    <location>
        <begin position="55"/>
        <end position="67"/>
    </location>
</feature>
<dbReference type="AlphaFoldDB" id="D6YAR2"/>
<evidence type="ECO:0000256" key="1">
    <source>
        <dbReference type="SAM" id="MobiDB-lite"/>
    </source>
</evidence>
<feature type="compositionally biased region" description="Basic residues" evidence="1">
    <location>
        <begin position="175"/>
        <end position="186"/>
    </location>
</feature>
<protein>
    <submittedName>
        <fullName evidence="3">Uncharacterized protein</fullName>
    </submittedName>
</protein>
<keyword evidence="2" id="KW-0472">Membrane</keyword>
<dbReference type="HOGENOM" id="CLU_1142162_0_0_11"/>
<evidence type="ECO:0000313" key="3">
    <source>
        <dbReference type="EMBL" id="ADG88279.1"/>
    </source>
</evidence>
<evidence type="ECO:0000313" key="4">
    <source>
        <dbReference type="Proteomes" id="UP000006640"/>
    </source>
</evidence>
<feature type="compositionally biased region" description="Basic residues" evidence="1">
    <location>
        <begin position="200"/>
        <end position="210"/>
    </location>
</feature>
<reference evidence="3 4" key="1">
    <citation type="submission" date="2010-01" db="EMBL/GenBank/DDBJ databases">
        <title>The complete genome of Thermobispora bispora DSM 43833.</title>
        <authorList>
            <consortium name="US DOE Joint Genome Institute (JGI-PGF)"/>
            <person name="Lucas S."/>
            <person name="Copeland A."/>
            <person name="Lapidus A."/>
            <person name="Glavina del Rio T."/>
            <person name="Dalin E."/>
            <person name="Tice H."/>
            <person name="Bruce D."/>
            <person name="Goodwin L."/>
            <person name="Pitluck S."/>
            <person name="Kyrpides N."/>
            <person name="Mavromatis K."/>
            <person name="Ivanova N."/>
            <person name="Mikhailova N."/>
            <person name="Chertkov O."/>
            <person name="Brettin T."/>
            <person name="Detter J.C."/>
            <person name="Han C."/>
            <person name="Larimer F."/>
            <person name="Land M."/>
            <person name="Hauser L."/>
            <person name="Markowitz V."/>
            <person name="Cheng J.-F."/>
            <person name="Hugenholtz P."/>
            <person name="Woyke T."/>
            <person name="Wu D."/>
            <person name="Jando M."/>
            <person name="Schneider S."/>
            <person name="Klenk H.-P."/>
            <person name="Eisen J.A."/>
        </authorList>
    </citation>
    <scope>NUCLEOTIDE SEQUENCE [LARGE SCALE GENOMIC DNA]</scope>
    <source>
        <strain evidence="4">ATCC 19993 / DSM 43833 / CBS 139.67 / JCM 10125 / KCTC 9307 / NBRC 14880 / R51</strain>
    </source>
</reference>
<evidence type="ECO:0000256" key="2">
    <source>
        <dbReference type="SAM" id="Phobius"/>
    </source>
</evidence>
<dbReference type="Proteomes" id="UP000006640">
    <property type="component" value="Chromosome"/>
</dbReference>
<feature type="region of interest" description="Disordered" evidence="1">
    <location>
        <begin position="175"/>
        <end position="210"/>
    </location>
</feature>
<feature type="compositionally biased region" description="Pro residues" evidence="1">
    <location>
        <begin position="44"/>
        <end position="54"/>
    </location>
</feature>
<proteinExistence type="predicted"/>
<feature type="compositionally biased region" description="Basic residues" evidence="1">
    <location>
        <begin position="10"/>
        <end position="19"/>
    </location>
</feature>
<dbReference type="STRING" id="469371.Tbis_1564"/>
<feature type="region of interest" description="Disordered" evidence="1">
    <location>
        <begin position="1"/>
        <end position="111"/>
    </location>
</feature>
<keyword evidence="4" id="KW-1185">Reference proteome</keyword>